<proteinExistence type="predicted"/>
<dbReference type="PANTHER" id="PTHR36441">
    <property type="entry name" value="HYPOTHETICAL CYTOSOLIC PROTEIN"/>
    <property type="match status" value="1"/>
</dbReference>
<dbReference type="Proteomes" id="UP001519345">
    <property type="component" value="Unassembled WGS sequence"/>
</dbReference>
<dbReference type="RefSeq" id="WP_209461303.1">
    <property type="nucleotide sequence ID" value="NZ_CP110224.1"/>
</dbReference>
<sequence>MIIYAEVECMMYEGHSLKSKRSIMKRLMAKLRNEFNVTVTELDYHDLWQRTKVGIVTISTDRKHAEQVIQEVLRVIDTYSEMERTITEVERL</sequence>
<name>A0ABS4IAW4_9BACI</name>
<dbReference type="SUPFAM" id="SSF103007">
    <property type="entry name" value="Hypothetical protein TT1725"/>
    <property type="match status" value="1"/>
</dbReference>
<evidence type="ECO:0000313" key="1">
    <source>
        <dbReference type="EMBL" id="MBP1968062.1"/>
    </source>
</evidence>
<dbReference type="InterPro" id="IPR036746">
    <property type="entry name" value="TT1725-like_sf"/>
</dbReference>
<comment type="caution">
    <text evidence="1">The sequence shown here is derived from an EMBL/GenBank/DDBJ whole genome shotgun (WGS) entry which is preliminary data.</text>
</comment>
<keyword evidence="2" id="KW-1185">Reference proteome</keyword>
<gene>
    <name evidence="1" type="ORF">J2Z83_000154</name>
</gene>
<accession>A0ABS4IAW4</accession>
<dbReference type="EMBL" id="JAGGKX010000001">
    <property type="protein sequence ID" value="MBP1968062.1"/>
    <property type="molecule type" value="Genomic_DNA"/>
</dbReference>
<reference evidence="1 2" key="1">
    <citation type="submission" date="2021-03" db="EMBL/GenBank/DDBJ databases">
        <title>Genomic Encyclopedia of Type Strains, Phase IV (KMG-IV): sequencing the most valuable type-strain genomes for metagenomic binning, comparative biology and taxonomic classification.</title>
        <authorList>
            <person name="Goeker M."/>
        </authorList>
    </citation>
    <scope>NUCLEOTIDE SEQUENCE [LARGE SCALE GENOMIC DNA]</scope>
    <source>
        <strain evidence="1 2">DSM 25609</strain>
    </source>
</reference>
<protein>
    <submittedName>
        <fullName evidence="1">Uncharacterized protein YlxP (DUF503 family)</fullName>
    </submittedName>
</protein>
<dbReference type="Pfam" id="PF04456">
    <property type="entry name" value="DUF503"/>
    <property type="match status" value="1"/>
</dbReference>
<evidence type="ECO:0000313" key="2">
    <source>
        <dbReference type="Proteomes" id="UP001519345"/>
    </source>
</evidence>
<dbReference type="InterPro" id="IPR007546">
    <property type="entry name" value="DUF503"/>
</dbReference>
<organism evidence="1 2">
    <name type="scientific">Virgibacillus natechei</name>
    <dbReference type="NCBI Taxonomy" id="1216297"/>
    <lineage>
        <taxon>Bacteria</taxon>
        <taxon>Bacillati</taxon>
        <taxon>Bacillota</taxon>
        <taxon>Bacilli</taxon>
        <taxon>Bacillales</taxon>
        <taxon>Bacillaceae</taxon>
        <taxon>Virgibacillus</taxon>
    </lineage>
</organism>
<dbReference type="PANTHER" id="PTHR36441:SF1">
    <property type="entry name" value="DUF503 DOMAIN-CONTAINING PROTEIN"/>
    <property type="match status" value="1"/>
</dbReference>
<dbReference type="Gene3D" id="3.30.70.1120">
    <property type="entry name" value="TT1725-like"/>
    <property type="match status" value="1"/>
</dbReference>